<protein>
    <submittedName>
        <fullName evidence="1">Uncharacterized protein</fullName>
    </submittedName>
</protein>
<keyword evidence="2" id="KW-1185">Reference proteome</keyword>
<dbReference type="Proteomes" id="UP001562425">
    <property type="component" value="Unassembled WGS sequence"/>
</dbReference>
<name>A0ABD1DH78_CULPP</name>
<evidence type="ECO:0000313" key="1">
    <source>
        <dbReference type="EMBL" id="KAL1399048.1"/>
    </source>
</evidence>
<reference evidence="1 2" key="1">
    <citation type="submission" date="2024-05" db="EMBL/GenBank/DDBJ databases">
        <title>Culex pipiens pipiens assembly and annotation.</title>
        <authorList>
            <person name="Alout H."/>
            <person name="Durand T."/>
        </authorList>
    </citation>
    <scope>NUCLEOTIDE SEQUENCE [LARGE SCALE GENOMIC DNA]</scope>
    <source>
        <strain evidence="1">HA-2024</strain>
        <tissue evidence="1">Whole body</tissue>
    </source>
</reference>
<organism evidence="1 2">
    <name type="scientific">Culex pipiens pipiens</name>
    <name type="common">Northern house mosquito</name>
    <dbReference type="NCBI Taxonomy" id="38569"/>
    <lineage>
        <taxon>Eukaryota</taxon>
        <taxon>Metazoa</taxon>
        <taxon>Ecdysozoa</taxon>
        <taxon>Arthropoda</taxon>
        <taxon>Hexapoda</taxon>
        <taxon>Insecta</taxon>
        <taxon>Pterygota</taxon>
        <taxon>Neoptera</taxon>
        <taxon>Endopterygota</taxon>
        <taxon>Diptera</taxon>
        <taxon>Nematocera</taxon>
        <taxon>Culicoidea</taxon>
        <taxon>Culicidae</taxon>
        <taxon>Culicinae</taxon>
        <taxon>Culicini</taxon>
        <taxon>Culex</taxon>
        <taxon>Culex</taxon>
    </lineage>
</organism>
<dbReference type="AlphaFoldDB" id="A0ABD1DH78"/>
<dbReference type="EMBL" id="JBEHCU010005676">
    <property type="protein sequence ID" value="KAL1399048.1"/>
    <property type="molecule type" value="Genomic_DNA"/>
</dbReference>
<evidence type="ECO:0000313" key="2">
    <source>
        <dbReference type="Proteomes" id="UP001562425"/>
    </source>
</evidence>
<proteinExistence type="predicted"/>
<comment type="caution">
    <text evidence="1">The sequence shown here is derived from an EMBL/GenBank/DDBJ whole genome shotgun (WGS) entry which is preliminary data.</text>
</comment>
<accession>A0ABD1DH78</accession>
<gene>
    <name evidence="1" type="ORF">pipiens_008514</name>
</gene>
<sequence>MDPNTWHSGHVTLAKKKHALCALQETIRYCRTPEALTHSTSRLMACFSSDPQVIQQCCDLLALLMTKDGFTVGLAGDALGRFLRYLPLFFMCDGNGGAKERMVAGLAKLIQRFTKIINANDQVVAEFPFGTLLNLNQMIFNGSLNGSRLLVDLILQTTQLASSLPNRSDHMVSKDMKKMIATSYSWLRNRTSSYTDVLDLSRFADCLLETYLGVKPMAKQYWIELQLELIYGTIFDRLLPDNRPVIVEFLLTVLYGFLRRELDLDVKLAILRVLLQRGEGLRGTLTMFYLKTAGSGDLQFSRFKFQGLKSELDKIVQDVDWSDLISGRYRICQLPVAKLTKANLWIIMLVQYFEAELAEDRMGPEETLDYVTNLGTLVSVCFLKQFQLPAFLIKFVLESVAKCHNHTLYKNNELVYNNQLRQLVPSTNFKAVFGLLPTSIPRLRWFHQQAIFPYKAEFQRHQRFEALQERLLPEYLLTPQILTFFPEAYLMKTLLSRDIDLMVLTNACLILSRVQLSETHLVKLVTMKLTRKNRGLRWPHYLRALYGSLAALTPESRTELVGFIAMKLSNSSAVSEPECLVLLVDSLVRIFATNPNLKVPDDWQLRLRDISDGFER</sequence>